<dbReference type="AlphaFoldDB" id="A0A484CMT9"/>
<name>A0A484CMT9_PERFV</name>
<reference evidence="1 2" key="1">
    <citation type="submission" date="2019-01" db="EMBL/GenBank/DDBJ databases">
        <title>A chromosome-scale genome assembly of the yellow perch, Perca flavescens.</title>
        <authorList>
            <person name="Feron R."/>
            <person name="Morvezen R."/>
            <person name="Bestin A."/>
            <person name="Haffray P."/>
            <person name="Klopp C."/>
            <person name="Zahm M."/>
            <person name="Cabau C."/>
            <person name="Roques C."/>
            <person name="Donnadieu C."/>
            <person name="Bouchez O."/>
            <person name="Christie M."/>
            <person name="Larson W."/>
            <person name="Guiguen Y."/>
        </authorList>
    </citation>
    <scope>NUCLEOTIDE SEQUENCE [LARGE SCALE GENOMIC DNA]</scope>
    <source>
        <strain evidence="1">YP-PL-M2</strain>
        <tissue evidence="1">Blood</tissue>
    </source>
</reference>
<dbReference type="EMBL" id="SCKG01000013">
    <property type="protein sequence ID" value="TDH05002.1"/>
    <property type="molecule type" value="Genomic_DNA"/>
</dbReference>
<comment type="caution">
    <text evidence="1">The sequence shown here is derived from an EMBL/GenBank/DDBJ whole genome shotgun (WGS) entry which is preliminary data.</text>
</comment>
<protein>
    <submittedName>
        <fullName evidence="1">Uncharacterized protein</fullName>
    </submittedName>
</protein>
<evidence type="ECO:0000313" key="2">
    <source>
        <dbReference type="Proteomes" id="UP000295070"/>
    </source>
</evidence>
<sequence>MAPFTATVQQQAHLKAQDKQLKPVISAGTMAKVADTEKIRIGDNAGKVGADNAVDVKGGLGHNTDLGNTSDITVLGKNTEKGRIGAENSYKIEGGLKNGESGIASTSAKEIGLQLF</sequence>
<keyword evidence="2" id="KW-1185">Reference proteome</keyword>
<organism evidence="1 2">
    <name type="scientific">Perca flavescens</name>
    <name type="common">American yellow perch</name>
    <name type="synonym">Morone flavescens</name>
    <dbReference type="NCBI Taxonomy" id="8167"/>
    <lineage>
        <taxon>Eukaryota</taxon>
        <taxon>Metazoa</taxon>
        <taxon>Chordata</taxon>
        <taxon>Craniata</taxon>
        <taxon>Vertebrata</taxon>
        <taxon>Euteleostomi</taxon>
        <taxon>Actinopterygii</taxon>
        <taxon>Neopterygii</taxon>
        <taxon>Teleostei</taxon>
        <taxon>Neoteleostei</taxon>
        <taxon>Acanthomorphata</taxon>
        <taxon>Eupercaria</taxon>
        <taxon>Perciformes</taxon>
        <taxon>Percoidei</taxon>
        <taxon>Percidae</taxon>
        <taxon>Percinae</taxon>
        <taxon>Perca</taxon>
    </lineage>
</organism>
<accession>A0A484CMT9</accession>
<proteinExistence type="predicted"/>
<evidence type="ECO:0000313" key="1">
    <source>
        <dbReference type="EMBL" id="TDH05002.1"/>
    </source>
</evidence>
<dbReference type="Proteomes" id="UP000295070">
    <property type="component" value="Chromosome 13"/>
</dbReference>
<gene>
    <name evidence="1" type="ORF">EPR50_G00138990</name>
</gene>